<dbReference type="NCBIfam" id="TIGR02778">
    <property type="entry name" value="ligD_pol"/>
    <property type="match status" value="1"/>
</dbReference>
<dbReference type="EC" id="6.5.1.1" evidence="2"/>
<dbReference type="Gene3D" id="3.30.1490.70">
    <property type="match status" value="1"/>
</dbReference>
<comment type="cofactor">
    <cofactor evidence="1">
        <name>Mn(2+)</name>
        <dbReference type="ChEBI" id="CHEBI:29035"/>
    </cofactor>
</comment>
<keyword evidence="14" id="KW-0238">DNA-binding</keyword>
<dbReference type="SUPFAM" id="SSF56091">
    <property type="entry name" value="DNA ligase/mRNA capping enzyme, catalytic domain"/>
    <property type="match status" value="1"/>
</dbReference>
<evidence type="ECO:0000256" key="13">
    <source>
        <dbReference type="ARBA" id="ARBA00022932"/>
    </source>
</evidence>
<feature type="region of interest" description="Disordered" evidence="21">
    <location>
        <begin position="1"/>
        <end position="49"/>
    </location>
</feature>
<keyword evidence="4" id="KW-0808">Transferase</keyword>
<keyword evidence="11" id="KW-0269">Exonuclease</keyword>
<dbReference type="Gene3D" id="2.40.50.140">
    <property type="entry name" value="Nucleic acid-binding proteins"/>
    <property type="match status" value="1"/>
</dbReference>
<evidence type="ECO:0000256" key="14">
    <source>
        <dbReference type="ARBA" id="ARBA00023125"/>
    </source>
</evidence>
<evidence type="ECO:0000313" key="24">
    <source>
        <dbReference type="Proteomes" id="UP000198984"/>
    </source>
</evidence>
<dbReference type="PANTHER" id="PTHR42705">
    <property type="entry name" value="BIFUNCTIONAL NON-HOMOLOGOUS END JOINING PROTEIN LIGD"/>
    <property type="match status" value="1"/>
</dbReference>
<evidence type="ECO:0000313" key="23">
    <source>
        <dbReference type="EMBL" id="SEM34020.1"/>
    </source>
</evidence>
<dbReference type="STRING" id="573321.SAMN04488505_104102"/>
<dbReference type="Gene3D" id="3.90.920.10">
    <property type="entry name" value="DNA primase, PRIM domain"/>
    <property type="match status" value="1"/>
</dbReference>
<evidence type="ECO:0000256" key="12">
    <source>
        <dbReference type="ARBA" id="ARBA00022840"/>
    </source>
</evidence>
<evidence type="ECO:0000256" key="8">
    <source>
        <dbReference type="ARBA" id="ARBA00022741"/>
    </source>
</evidence>
<dbReference type="InterPro" id="IPR014143">
    <property type="entry name" value="NHEJ_ligase_prk"/>
</dbReference>
<dbReference type="GO" id="GO:0003677">
    <property type="term" value="F:DNA binding"/>
    <property type="evidence" value="ECO:0007669"/>
    <property type="project" value="UniProtKB-KW"/>
</dbReference>
<dbReference type="GO" id="GO:0003887">
    <property type="term" value="F:DNA-directed DNA polymerase activity"/>
    <property type="evidence" value="ECO:0007669"/>
    <property type="project" value="UniProtKB-KW"/>
</dbReference>
<dbReference type="NCBIfam" id="TIGR02776">
    <property type="entry name" value="NHEJ_ligase_prk"/>
    <property type="match status" value="1"/>
</dbReference>
<accession>A0A1H7XJR1</accession>
<dbReference type="InterPro" id="IPR014146">
    <property type="entry name" value="LigD_ligase_dom"/>
</dbReference>
<evidence type="ECO:0000256" key="1">
    <source>
        <dbReference type="ARBA" id="ARBA00001936"/>
    </source>
</evidence>
<keyword evidence="15" id="KW-0233">DNA recombination</keyword>
<evidence type="ECO:0000256" key="2">
    <source>
        <dbReference type="ARBA" id="ARBA00012727"/>
    </source>
</evidence>
<keyword evidence="5" id="KW-0548">Nucleotidyltransferase</keyword>
<dbReference type="Pfam" id="PF04679">
    <property type="entry name" value="DNA_ligase_A_C"/>
    <property type="match status" value="1"/>
</dbReference>
<dbReference type="Pfam" id="PF01068">
    <property type="entry name" value="DNA_ligase_A_M"/>
    <property type="match status" value="1"/>
</dbReference>
<keyword evidence="17" id="KW-0464">Manganese</keyword>
<keyword evidence="18" id="KW-0511">Multifunctional enzyme</keyword>
<evidence type="ECO:0000256" key="15">
    <source>
        <dbReference type="ARBA" id="ARBA00023172"/>
    </source>
</evidence>
<keyword evidence="12" id="KW-0067">ATP-binding</keyword>
<dbReference type="PROSITE" id="PS50160">
    <property type="entry name" value="DNA_LIGASE_A3"/>
    <property type="match status" value="1"/>
</dbReference>
<gene>
    <name evidence="23" type="ORF">SAMN04488505_104102</name>
</gene>
<dbReference type="CDD" id="cd07906">
    <property type="entry name" value="Adenylation_DNA_ligase_LigD_LigC"/>
    <property type="match status" value="1"/>
</dbReference>
<evidence type="ECO:0000256" key="21">
    <source>
        <dbReference type="SAM" id="MobiDB-lite"/>
    </source>
</evidence>
<dbReference type="InterPro" id="IPR052171">
    <property type="entry name" value="NHEJ_LigD"/>
</dbReference>
<keyword evidence="10" id="KW-0378">Hydrolase</keyword>
<dbReference type="NCBIfam" id="TIGR02779">
    <property type="entry name" value="NHEJ_ligase_lig"/>
    <property type="match status" value="1"/>
</dbReference>
<dbReference type="GO" id="GO:0046872">
    <property type="term" value="F:metal ion binding"/>
    <property type="evidence" value="ECO:0007669"/>
    <property type="project" value="UniProtKB-KW"/>
</dbReference>
<keyword evidence="9" id="KW-0227">DNA damage</keyword>
<dbReference type="InterPro" id="IPR012310">
    <property type="entry name" value="DNA_ligase_ATP-dep_cent"/>
</dbReference>
<dbReference type="GO" id="GO:0005524">
    <property type="term" value="F:ATP binding"/>
    <property type="evidence" value="ECO:0007669"/>
    <property type="project" value="UniProtKB-KW"/>
</dbReference>
<evidence type="ECO:0000256" key="17">
    <source>
        <dbReference type="ARBA" id="ARBA00023211"/>
    </source>
</evidence>
<dbReference type="CDD" id="cd07971">
    <property type="entry name" value="OBF_DNA_ligase_LigD"/>
    <property type="match status" value="1"/>
</dbReference>
<keyword evidence="3" id="KW-0436">Ligase</keyword>
<evidence type="ECO:0000256" key="20">
    <source>
        <dbReference type="ARBA" id="ARBA00034003"/>
    </source>
</evidence>
<dbReference type="PANTHER" id="PTHR42705:SF2">
    <property type="entry name" value="BIFUNCTIONAL NON-HOMOLOGOUS END JOINING PROTEIN LIGD"/>
    <property type="match status" value="1"/>
</dbReference>
<keyword evidence="24" id="KW-1185">Reference proteome</keyword>
<keyword evidence="7" id="KW-0479">Metal-binding</keyword>
<feature type="domain" description="ATP-dependent DNA ligase family profile" evidence="22">
    <location>
        <begin position="143"/>
        <end position="276"/>
    </location>
</feature>
<dbReference type="InterPro" id="IPR014145">
    <property type="entry name" value="LigD_pol_dom"/>
</dbReference>
<protein>
    <recommendedName>
        <fullName evidence="2">DNA ligase (ATP)</fullName>
        <ecNumber evidence="2">6.5.1.1</ecNumber>
    </recommendedName>
    <alternativeName>
        <fullName evidence="19">NHEJ DNA polymerase</fullName>
    </alternativeName>
</protein>
<proteinExistence type="predicted"/>
<dbReference type="SUPFAM" id="SSF50249">
    <property type="entry name" value="Nucleic acid-binding proteins"/>
    <property type="match status" value="1"/>
</dbReference>
<dbReference type="Pfam" id="PF21686">
    <property type="entry name" value="LigD_Prim-Pol"/>
    <property type="match status" value="1"/>
</dbReference>
<dbReference type="GO" id="GO:0003910">
    <property type="term" value="F:DNA ligase (ATP) activity"/>
    <property type="evidence" value="ECO:0007669"/>
    <property type="project" value="UniProtKB-EC"/>
</dbReference>
<organism evidence="23 24">
    <name type="scientific">Chitinophaga rupis</name>
    <dbReference type="NCBI Taxonomy" id="573321"/>
    <lineage>
        <taxon>Bacteria</taxon>
        <taxon>Pseudomonadati</taxon>
        <taxon>Bacteroidota</taxon>
        <taxon>Chitinophagia</taxon>
        <taxon>Chitinophagales</taxon>
        <taxon>Chitinophagaceae</taxon>
        <taxon>Chitinophaga</taxon>
    </lineage>
</organism>
<dbReference type="Gene3D" id="3.30.470.30">
    <property type="entry name" value="DNA ligase/mRNA capping enzyme"/>
    <property type="match status" value="1"/>
</dbReference>
<evidence type="ECO:0000256" key="18">
    <source>
        <dbReference type="ARBA" id="ARBA00023268"/>
    </source>
</evidence>
<dbReference type="InterPro" id="IPR012340">
    <property type="entry name" value="NA-bd_OB-fold"/>
</dbReference>
<dbReference type="AlphaFoldDB" id="A0A1H7XJR1"/>
<keyword evidence="16" id="KW-0234">DNA repair</keyword>
<evidence type="ECO:0000256" key="6">
    <source>
        <dbReference type="ARBA" id="ARBA00022722"/>
    </source>
</evidence>
<evidence type="ECO:0000256" key="11">
    <source>
        <dbReference type="ARBA" id="ARBA00022839"/>
    </source>
</evidence>
<evidence type="ECO:0000256" key="16">
    <source>
        <dbReference type="ARBA" id="ARBA00023204"/>
    </source>
</evidence>
<keyword evidence="8" id="KW-0547">Nucleotide-binding</keyword>
<dbReference type="InterPro" id="IPR012309">
    <property type="entry name" value="DNA_ligase_ATP-dep_C"/>
</dbReference>
<dbReference type="GO" id="GO:0006281">
    <property type="term" value="P:DNA repair"/>
    <property type="evidence" value="ECO:0007669"/>
    <property type="project" value="UniProtKB-KW"/>
</dbReference>
<evidence type="ECO:0000256" key="10">
    <source>
        <dbReference type="ARBA" id="ARBA00022801"/>
    </source>
</evidence>
<feature type="compositionally biased region" description="Basic residues" evidence="21">
    <location>
        <begin position="13"/>
        <end position="35"/>
    </location>
</feature>
<dbReference type="Proteomes" id="UP000198984">
    <property type="component" value="Unassembled WGS sequence"/>
</dbReference>
<keyword evidence="6" id="KW-0540">Nuclease</keyword>
<dbReference type="CDD" id="cd04865">
    <property type="entry name" value="LigD_Pol_like_2"/>
    <property type="match status" value="1"/>
</dbReference>
<dbReference type="RefSeq" id="WP_238386606.1">
    <property type="nucleotide sequence ID" value="NZ_FOBB01000004.1"/>
</dbReference>
<evidence type="ECO:0000256" key="7">
    <source>
        <dbReference type="ARBA" id="ARBA00022723"/>
    </source>
</evidence>
<dbReference type="GO" id="GO:0006310">
    <property type="term" value="P:DNA recombination"/>
    <property type="evidence" value="ECO:0007669"/>
    <property type="project" value="UniProtKB-KW"/>
</dbReference>
<evidence type="ECO:0000256" key="19">
    <source>
        <dbReference type="ARBA" id="ARBA00029943"/>
    </source>
</evidence>
<dbReference type="EMBL" id="FOBB01000004">
    <property type="protein sequence ID" value="SEM34020.1"/>
    <property type="molecule type" value="Genomic_DNA"/>
</dbReference>
<sequence length="704" mass="79633">MPRSTTAAARPVSKSKAKKATKKPIKTKAPVKRKPSTIPAAPKSAPKKPFPANITPMLATLADQPFDDAGWVYEIKWDGYRALALMHKSMMELRSRNNKSFNEQFYPVYEAIQEWGIQAVVDGEIIVIDDNGKADFSLLQGWRSEADGALIYYVFDLLWLNGHDLTGLPLTERRALLEQLVPTNDIIRLSESFATSGTEFFEIVKKMGLEGIIAKRADSLYFPNQRSKDWLKIKTSQRHEVVIGGYTRNKDSRKPFSALLVGLYENGRLQYTGKIGTGFNDKLQKQLLQQFKPLEIAKCPFTTVPDVNKPSRFRPNPPEAKAFWLKPQLVCEVSFREMTSDGVMRHPSFEGMRTDKDAIQVVEEQEIPAKARVKTKATATGQKLLTPAGKAVRKTMLNPTDKTQVRPVGGHALKFTNLDKLFWPKEKITKRDMLNYYYQVAPYMLPYMKDRPQSLNRHPNGITGKSFYQKDVTGKVPDWIATFPYHSDADGRDKNFLVCTDEASLLYIASLGCIEMNPWSSRIQTPDNPDWCLIDLDPDKTTFNQVIEAAQVTKEILDAADVPSYCKTSGSTGLHIYIPLGAKYTYEQSKEFARVIAKLVQKTIPGFTTIERATANRNRKMYIDFLQNRPQATLAAPYALRPKPGATVSMPLHWEEVKKGLQMKDFTIHNAMDRLKQEGDLFKPVLGKGINMEKALKKMQSLYA</sequence>
<keyword evidence="13" id="KW-0239">DNA-directed DNA polymerase</keyword>
<reference evidence="23 24" key="1">
    <citation type="submission" date="2016-10" db="EMBL/GenBank/DDBJ databases">
        <authorList>
            <person name="de Groot N.N."/>
        </authorList>
    </citation>
    <scope>NUCLEOTIDE SEQUENCE [LARGE SCALE GENOMIC DNA]</scope>
    <source>
        <strain evidence="23 24">DSM 21039</strain>
    </source>
</reference>
<evidence type="ECO:0000256" key="3">
    <source>
        <dbReference type="ARBA" id="ARBA00022598"/>
    </source>
</evidence>
<name>A0A1H7XJR1_9BACT</name>
<evidence type="ECO:0000256" key="9">
    <source>
        <dbReference type="ARBA" id="ARBA00022763"/>
    </source>
</evidence>
<evidence type="ECO:0000256" key="5">
    <source>
        <dbReference type="ARBA" id="ARBA00022695"/>
    </source>
</evidence>
<evidence type="ECO:0000256" key="4">
    <source>
        <dbReference type="ARBA" id="ARBA00022679"/>
    </source>
</evidence>
<evidence type="ECO:0000259" key="22">
    <source>
        <dbReference type="PROSITE" id="PS50160"/>
    </source>
</evidence>
<comment type="catalytic activity">
    <reaction evidence="20">
        <text>ATP + (deoxyribonucleotide)n-3'-hydroxyl + 5'-phospho-(deoxyribonucleotide)m = (deoxyribonucleotide)n+m + AMP + diphosphate.</text>
        <dbReference type="EC" id="6.5.1.1"/>
    </reaction>
</comment>
<dbReference type="GO" id="GO:0004527">
    <property type="term" value="F:exonuclease activity"/>
    <property type="evidence" value="ECO:0007669"/>
    <property type="project" value="UniProtKB-KW"/>
</dbReference>